<accession>A0A2X0IMR9</accession>
<gene>
    <name evidence="3" type="ORF">DN069_06530</name>
</gene>
<keyword evidence="1" id="KW-0723">Serine/threonine-protein kinase</keyword>
<dbReference type="AlphaFoldDB" id="A0A2X0IMR9"/>
<evidence type="ECO:0000259" key="2">
    <source>
        <dbReference type="Pfam" id="PF13581"/>
    </source>
</evidence>
<dbReference type="Gene3D" id="3.30.565.10">
    <property type="entry name" value="Histidine kinase-like ATPase, C-terminal domain"/>
    <property type="match status" value="1"/>
</dbReference>
<reference evidence="3 4" key="1">
    <citation type="submission" date="2018-06" db="EMBL/GenBank/DDBJ databases">
        <title>Streptacidiphilus pinicola sp. nov., isolated from pine grove soil.</title>
        <authorList>
            <person name="Roh S.G."/>
            <person name="Park S."/>
            <person name="Kim M.-K."/>
            <person name="Yun B.-R."/>
            <person name="Park J."/>
            <person name="Kim M.J."/>
            <person name="Kim Y.S."/>
            <person name="Kim S.B."/>
        </authorList>
    </citation>
    <scope>NUCLEOTIDE SEQUENCE [LARGE SCALE GENOMIC DNA]</scope>
    <source>
        <strain evidence="3 4">MMS16-CNU450</strain>
    </source>
</reference>
<feature type="domain" description="Histidine kinase/HSP90-like ATPase" evidence="2">
    <location>
        <begin position="35"/>
        <end position="138"/>
    </location>
</feature>
<keyword evidence="1" id="KW-0808">Transferase</keyword>
<dbReference type="EMBL" id="QKYN01000027">
    <property type="protein sequence ID" value="RAG86462.1"/>
    <property type="molecule type" value="Genomic_DNA"/>
</dbReference>
<dbReference type="Pfam" id="PF13581">
    <property type="entry name" value="HATPase_c_2"/>
    <property type="match status" value="1"/>
</dbReference>
<dbReference type="SUPFAM" id="SSF55874">
    <property type="entry name" value="ATPase domain of HSP90 chaperone/DNA topoisomerase II/histidine kinase"/>
    <property type="match status" value="1"/>
</dbReference>
<evidence type="ECO:0000256" key="1">
    <source>
        <dbReference type="ARBA" id="ARBA00022527"/>
    </source>
</evidence>
<sequence>MSTNRPLCPTPTRSTATSIPAPRRAVATARSLASEASSLRRFTAARLSGWHLSEHEHDAAVLITGELLANAVQHGRSRMRLSLDLYPRLLCISVVDYGSRRARQDGCQDLGCPGNPRSTDPDEHGRGLAIVEALAEWVCFVLGESDCHVRAAVRLSTWAFPGRVTVDGGGA</sequence>
<proteinExistence type="predicted"/>
<dbReference type="OrthoDB" id="3853268at2"/>
<dbReference type="PANTHER" id="PTHR35526">
    <property type="entry name" value="ANTI-SIGMA-F FACTOR RSBW-RELATED"/>
    <property type="match status" value="1"/>
</dbReference>
<dbReference type="InterPro" id="IPR003594">
    <property type="entry name" value="HATPase_dom"/>
</dbReference>
<dbReference type="InterPro" id="IPR050267">
    <property type="entry name" value="Anti-sigma-factor_SerPK"/>
</dbReference>
<evidence type="ECO:0000313" key="4">
    <source>
        <dbReference type="Proteomes" id="UP000248889"/>
    </source>
</evidence>
<dbReference type="InterPro" id="IPR036890">
    <property type="entry name" value="HATPase_C_sf"/>
</dbReference>
<keyword evidence="1" id="KW-0418">Kinase</keyword>
<comment type="caution">
    <text evidence="3">The sequence shown here is derived from an EMBL/GenBank/DDBJ whole genome shotgun (WGS) entry which is preliminary data.</text>
</comment>
<dbReference type="CDD" id="cd16936">
    <property type="entry name" value="HATPase_RsbW-like"/>
    <property type="match status" value="1"/>
</dbReference>
<evidence type="ECO:0000313" key="3">
    <source>
        <dbReference type="EMBL" id="RAG86462.1"/>
    </source>
</evidence>
<name>A0A2X0IMR9_9ACTN</name>
<dbReference type="PANTHER" id="PTHR35526:SF3">
    <property type="entry name" value="ANTI-SIGMA-F FACTOR RSBW"/>
    <property type="match status" value="1"/>
</dbReference>
<protein>
    <recommendedName>
        <fullName evidence="2">Histidine kinase/HSP90-like ATPase domain-containing protein</fullName>
    </recommendedName>
</protein>
<dbReference type="GO" id="GO:0004674">
    <property type="term" value="F:protein serine/threonine kinase activity"/>
    <property type="evidence" value="ECO:0007669"/>
    <property type="project" value="UniProtKB-KW"/>
</dbReference>
<organism evidence="3 4">
    <name type="scientific">Streptacidiphilus pinicola</name>
    <dbReference type="NCBI Taxonomy" id="2219663"/>
    <lineage>
        <taxon>Bacteria</taxon>
        <taxon>Bacillati</taxon>
        <taxon>Actinomycetota</taxon>
        <taxon>Actinomycetes</taxon>
        <taxon>Kitasatosporales</taxon>
        <taxon>Streptomycetaceae</taxon>
        <taxon>Streptacidiphilus</taxon>
    </lineage>
</organism>
<dbReference type="Proteomes" id="UP000248889">
    <property type="component" value="Unassembled WGS sequence"/>
</dbReference>
<dbReference type="RefSeq" id="WP_111499875.1">
    <property type="nucleotide sequence ID" value="NZ_QKYN01000027.1"/>
</dbReference>
<keyword evidence="4" id="KW-1185">Reference proteome</keyword>